<name>A0A7Z3BNM4_9PSED</name>
<sequence length="139" mass="16102">MTAPHSTSKRPIPFELEEDYLDPPPEGFNQADIEHIWWTVSSRMSKKQIRAWLVQTMDAKSNGHRFKGFLYSSIADEKGRGRYPRGIVTVLRQVLRHRRLMPADHRREASLIEMEVWHFLSTAALALCPNEALPAHLRT</sequence>
<evidence type="ECO:0000313" key="2">
    <source>
        <dbReference type="Proteomes" id="UP000502549"/>
    </source>
</evidence>
<reference evidence="1 2" key="1">
    <citation type="submission" date="2020-02" db="EMBL/GenBank/DDBJ databases">
        <title>Complete genome sequence of Pseudomonas multiresinivorans ORNL1.</title>
        <authorList>
            <person name="Podar M."/>
        </authorList>
    </citation>
    <scope>NUCLEOTIDE SEQUENCE [LARGE SCALE GENOMIC DNA]</scope>
    <source>
        <strain evidence="2">populi</strain>
    </source>
</reference>
<evidence type="ECO:0000313" key="1">
    <source>
        <dbReference type="EMBL" id="QJP10004.1"/>
    </source>
</evidence>
<protein>
    <submittedName>
        <fullName evidence="1">Uncharacterized protein</fullName>
    </submittedName>
</protein>
<dbReference type="AlphaFoldDB" id="A0A7Z3BNM4"/>
<proteinExistence type="predicted"/>
<dbReference type="RefSeq" id="WP_169939649.1">
    <property type="nucleotide sequence ID" value="NZ_CP048833.1"/>
</dbReference>
<dbReference type="EMBL" id="CP048833">
    <property type="protein sequence ID" value="QJP10004.1"/>
    <property type="molecule type" value="Genomic_DNA"/>
</dbReference>
<dbReference type="Proteomes" id="UP000502549">
    <property type="component" value="Chromosome"/>
</dbReference>
<gene>
    <name evidence="1" type="ORF">G4G71_19690</name>
</gene>
<keyword evidence="2" id="KW-1185">Reference proteome</keyword>
<accession>A0A7Z3BNM4</accession>
<dbReference type="KEGG" id="pmui:G4G71_19690"/>
<organism evidence="1 2">
    <name type="scientific">Pseudomonas multiresinivorans</name>
    <dbReference type="NCBI Taxonomy" id="95301"/>
    <lineage>
        <taxon>Bacteria</taxon>
        <taxon>Pseudomonadati</taxon>
        <taxon>Pseudomonadota</taxon>
        <taxon>Gammaproteobacteria</taxon>
        <taxon>Pseudomonadales</taxon>
        <taxon>Pseudomonadaceae</taxon>
        <taxon>Pseudomonas</taxon>
    </lineage>
</organism>